<name>A0A4R8R3R9_COLTR</name>
<evidence type="ECO:0000313" key="2">
    <source>
        <dbReference type="Proteomes" id="UP000295703"/>
    </source>
</evidence>
<evidence type="ECO:0000313" key="1">
    <source>
        <dbReference type="EMBL" id="TDZ49690.1"/>
    </source>
</evidence>
<dbReference type="Proteomes" id="UP000295703">
    <property type="component" value="Unassembled WGS sequence"/>
</dbReference>
<proteinExistence type="predicted"/>
<reference evidence="1 2" key="1">
    <citation type="submission" date="2018-12" db="EMBL/GenBank/DDBJ databases">
        <title>Genome sequence and assembly of Colletotrichum trifolii.</title>
        <authorList>
            <person name="Gan P."/>
            <person name="Shirasu K."/>
        </authorList>
    </citation>
    <scope>NUCLEOTIDE SEQUENCE [LARGE SCALE GENOMIC DNA]</scope>
    <source>
        <strain evidence="1 2">543-2</strain>
    </source>
</reference>
<keyword evidence="2" id="KW-1185">Reference proteome</keyword>
<sequence>MLGNPAEINFSEPSQSVITDILHTSFNWFRGQPWTDGANPGHPYEHPNFGPHLRRLGYAPGDPTLVSQADIMTYTTHWDDQLNEAYLEAQTFMKSADPRLFTQGINSFSPDQLKDVVNASWSHVCATNFLKPDAVNHPLLSKESLGSFFGAESRLANVRDSDVRQFLKHYNSSFEQLDDLPPAGGFPDSGFWPSPTSHSDNSRTEFLMPFLNQTDLCNPSILRALALNRFTNPPRAFSRADWEGSHLARASKRCVPYYCDNCFMGFPTTDLFRRSRALRTNSTEFAKHSIVFSAPSGEETKAELFESLRAKGTLFDWGEGIMVLIIQTAILRFLINVARRIQDQLQALGPERTRFTGPVISWTSIPTDYLTFDEKSTGLLFTDQFFPFFTESSRWCDRFDKMLDSRLESARQHLKNLWHDPFYFRDQIRFQFNQHYGRVSAAQSGGQRVVQTPGAISSQLAGLDLQSGSAVTEGILPHIIETDIDAKKALANDLIRRVIRWALFQVEAYQVLKTKLIRLRDVERRSTNVDLNAKDKSLRLKGEALEAWVDLGYHARAVADIHVEHLIANGGVIAAGEFRPSFRRDTTWQDLKAQAPRNEWLLPRHVGQDNRILFTQTSGFDSEDGPQDSRGAIRAGFESEYTISCLSLPKLLQSLCSSLKEDAVGLGTMAQADYDTILWAGLLSQRMESLQPFDGYLANATTREALGRRSSALLFMSFYADFPFENFVKHDDLRLVHWFLGITYNPHSTETQERDPSLVHQWLAGFWEVINDALGRKNGFAPSNEMCVNPPRHHQEPDGVSRRPKTRLVRPYRVSKSGTRDIRPQRVLRYLGEVKTQHPRSFKEPKFTVDRFLGRITTIAPACYREPGGGSSNTASHNAITMRLAETEAQEQADADADLEAFTKRLNSGDRSNVIPRAQWKTAEFLYKKAPGTIRWCDFKRFLVALGFRIVSGQTGSLVHVYPDRCPFPYQPGEFARLTFHRKHREPEELNDPERRNYRELLEYHFGLTWENLQKYYR</sequence>
<dbReference type="AlphaFoldDB" id="A0A4R8R3R9"/>
<gene>
    <name evidence="1" type="ORF">CTRI78_v007965</name>
</gene>
<dbReference type="EMBL" id="RYZW01000091">
    <property type="protein sequence ID" value="TDZ49690.1"/>
    <property type="molecule type" value="Genomic_DNA"/>
</dbReference>
<dbReference type="STRING" id="5466.A0A4R8R3R9"/>
<protein>
    <submittedName>
        <fullName evidence="1">Uncharacterized protein</fullName>
    </submittedName>
</protein>
<comment type="caution">
    <text evidence="1">The sequence shown here is derived from an EMBL/GenBank/DDBJ whole genome shotgun (WGS) entry which is preliminary data.</text>
</comment>
<accession>A0A4R8R3R9</accession>
<organism evidence="1 2">
    <name type="scientific">Colletotrichum trifolii</name>
    <dbReference type="NCBI Taxonomy" id="5466"/>
    <lineage>
        <taxon>Eukaryota</taxon>
        <taxon>Fungi</taxon>
        <taxon>Dikarya</taxon>
        <taxon>Ascomycota</taxon>
        <taxon>Pezizomycotina</taxon>
        <taxon>Sordariomycetes</taxon>
        <taxon>Hypocreomycetidae</taxon>
        <taxon>Glomerellales</taxon>
        <taxon>Glomerellaceae</taxon>
        <taxon>Colletotrichum</taxon>
        <taxon>Colletotrichum orbiculare species complex</taxon>
    </lineage>
</organism>